<dbReference type="AlphaFoldDB" id="A0A2D4PHI5"/>
<reference evidence="2" key="2">
    <citation type="submission" date="2017-11" db="EMBL/GenBank/DDBJ databases">
        <title>Coralsnake Venomics: Analyses of Venom Gland Transcriptomes and Proteomes of Six Brazilian Taxa.</title>
        <authorList>
            <person name="Aird S.D."/>
            <person name="Jorge da Silva N."/>
            <person name="Qiu L."/>
            <person name="Villar-Briones A."/>
            <person name="Aparecida-Saddi V."/>
            <person name="Campos-Telles M.P."/>
            <person name="Grau M."/>
            <person name="Mikheyev A.S."/>
        </authorList>
    </citation>
    <scope>NUCLEOTIDE SEQUENCE</scope>
    <source>
        <tissue evidence="2">Venom_gland</tissue>
    </source>
</reference>
<feature type="region of interest" description="Disordered" evidence="1">
    <location>
        <begin position="11"/>
        <end position="80"/>
    </location>
</feature>
<sequence>MEVVLTILLHKGREAAACPPQPPPAWGGGEARAGPAAATDNQRPPSTHPAQEPEAAPAWSSSRHWESVAEDETGWRRSEHEAQWPLRQGQVAHARPSCAQDTPPHGPFCPTSPRPCTAPESEGQAMAPSIGETSARPSATPGQMAWAAAGLFLGRPLPVSSLLTLRSACGSALCRPSSRYSAGMGVLQFPW</sequence>
<dbReference type="EMBL" id="IACN01074061">
    <property type="protein sequence ID" value="LAB57511.1"/>
    <property type="molecule type" value="Transcribed_RNA"/>
</dbReference>
<feature type="compositionally biased region" description="Basic and acidic residues" evidence="1">
    <location>
        <begin position="63"/>
        <end position="80"/>
    </location>
</feature>
<reference evidence="2" key="1">
    <citation type="submission" date="2017-07" db="EMBL/GenBank/DDBJ databases">
        <authorList>
            <person name="Mikheyev A."/>
            <person name="Grau M."/>
        </authorList>
    </citation>
    <scope>NUCLEOTIDE SEQUENCE</scope>
    <source>
        <tissue evidence="2">Venom_gland</tissue>
    </source>
</reference>
<dbReference type="EMBL" id="IACN01074060">
    <property type="protein sequence ID" value="LAB57509.1"/>
    <property type="molecule type" value="Transcribed_RNA"/>
</dbReference>
<feature type="region of interest" description="Disordered" evidence="1">
    <location>
        <begin position="114"/>
        <end position="139"/>
    </location>
</feature>
<accession>A0A2D4PHI5</accession>
<feature type="compositionally biased region" description="Polar residues" evidence="1">
    <location>
        <begin position="39"/>
        <end position="49"/>
    </location>
</feature>
<protein>
    <submittedName>
        <fullName evidence="2">Uncharacterized protein</fullName>
    </submittedName>
</protein>
<name>A0A2D4PHI5_MICSU</name>
<organism evidence="2">
    <name type="scientific">Micrurus surinamensis</name>
    <name type="common">Surinam coral snake</name>
    <dbReference type="NCBI Taxonomy" id="129470"/>
    <lineage>
        <taxon>Eukaryota</taxon>
        <taxon>Metazoa</taxon>
        <taxon>Chordata</taxon>
        <taxon>Craniata</taxon>
        <taxon>Vertebrata</taxon>
        <taxon>Euteleostomi</taxon>
        <taxon>Lepidosauria</taxon>
        <taxon>Squamata</taxon>
        <taxon>Bifurcata</taxon>
        <taxon>Unidentata</taxon>
        <taxon>Episquamata</taxon>
        <taxon>Toxicofera</taxon>
        <taxon>Serpentes</taxon>
        <taxon>Colubroidea</taxon>
        <taxon>Elapidae</taxon>
        <taxon>Elapinae</taxon>
        <taxon>Micrurus</taxon>
    </lineage>
</organism>
<evidence type="ECO:0000313" key="2">
    <source>
        <dbReference type="EMBL" id="LAB57511.1"/>
    </source>
</evidence>
<evidence type="ECO:0000256" key="1">
    <source>
        <dbReference type="SAM" id="MobiDB-lite"/>
    </source>
</evidence>
<proteinExistence type="predicted"/>